<feature type="transmembrane region" description="Helical" evidence="1">
    <location>
        <begin position="133"/>
        <end position="151"/>
    </location>
</feature>
<dbReference type="InterPro" id="IPR012551">
    <property type="entry name" value="DUF1707_SHOCT-like"/>
</dbReference>
<dbReference type="RefSeq" id="WP_344451512.1">
    <property type="nucleotide sequence ID" value="NZ_BAAATZ010000012.1"/>
</dbReference>
<dbReference type="PANTHER" id="PTHR40763">
    <property type="entry name" value="MEMBRANE PROTEIN-RELATED"/>
    <property type="match status" value="1"/>
</dbReference>
<organism evidence="3 4">
    <name type="scientific">Actinocorallia aurantiaca</name>
    <dbReference type="NCBI Taxonomy" id="46204"/>
    <lineage>
        <taxon>Bacteria</taxon>
        <taxon>Bacillati</taxon>
        <taxon>Actinomycetota</taxon>
        <taxon>Actinomycetes</taxon>
        <taxon>Streptosporangiales</taxon>
        <taxon>Thermomonosporaceae</taxon>
        <taxon>Actinocorallia</taxon>
    </lineage>
</organism>
<comment type="caution">
    <text evidence="3">The sequence shown here is derived from an EMBL/GenBank/DDBJ whole genome shotgun (WGS) entry which is preliminary data.</text>
</comment>
<evidence type="ECO:0000256" key="1">
    <source>
        <dbReference type="SAM" id="Phobius"/>
    </source>
</evidence>
<evidence type="ECO:0000313" key="4">
    <source>
        <dbReference type="Proteomes" id="UP001501842"/>
    </source>
</evidence>
<dbReference type="PANTHER" id="PTHR40763:SF5">
    <property type="entry name" value="MEMBRANE PROTEIN"/>
    <property type="match status" value="1"/>
</dbReference>
<dbReference type="EMBL" id="BAAATZ010000012">
    <property type="protein sequence ID" value="GAA2728028.1"/>
    <property type="molecule type" value="Genomic_DNA"/>
</dbReference>
<evidence type="ECO:0000313" key="3">
    <source>
        <dbReference type="EMBL" id="GAA2728028.1"/>
    </source>
</evidence>
<reference evidence="3 4" key="1">
    <citation type="journal article" date="2019" name="Int. J. Syst. Evol. Microbiol.">
        <title>The Global Catalogue of Microorganisms (GCM) 10K type strain sequencing project: providing services to taxonomists for standard genome sequencing and annotation.</title>
        <authorList>
            <consortium name="The Broad Institute Genomics Platform"/>
            <consortium name="The Broad Institute Genome Sequencing Center for Infectious Disease"/>
            <person name="Wu L."/>
            <person name="Ma J."/>
        </authorList>
    </citation>
    <scope>NUCLEOTIDE SEQUENCE [LARGE SCALE GENOMIC DNA]</scope>
    <source>
        <strain evidence="3 4">JCM 8201</strain>
    </source>
</reference>
<feature type="transmembrane region" description="Helical" evidence="1">
    <location>
        <begin position="110"/>
        <end position="127"/>
    </location>
</feature>
<keyword evidence="1" id="KW-0812">Transmembrane</keyword>
<dbReference type="Pfam" id="PF08044">
    <property type="entry name" value="DUF1707"/>
    <property type="match status" value="1"/>
</dbReference>
<proteinExistence type="predicted"/>
<gene>
    <name evidence="3" type="ORF">GCM10010439_35320</name>
</gene>
<evidence type="ECO:0000259" key="2">
    <source>
        <dbReference type="Pfam" id="PF08044"/>
    </source>
</evidence>
<accession>A0ABN3UAC4</accession>
<name>A0ABN3UAC4_9ACTN</name>
<keyword evidence="1" id="KW-0472">Membrane</keyword>
<dbReference type="Proteomes" id="UP001501842">
    <property type="component" value="Unassembled WGS sequence"/>
</dbReference>
<keyword evidence="4" id="KW-1185">Reference proteome</keyword>
<feature type="domain" description="DUF1707" evidence="2">
    <location>
        <begin position="31"/>
        <end position="83"/>
    </location>
</feature>
<protein>
    <recommendedName>
        <fullName evidence="2">DUF1707 domain-containing protein</fullName>
    </recommendedName>
</protein>
<keyword evidence="1" id="KW-1133">Transmembrane helix</keyword>
<sequence>MRHDRHQGPQRWIAAAQQRGWPVDGGARPDLRVGDTERTAVTEALQRHYAEGRLDGDELEERLDRALAARTEHDLSEVVRDLPGPPPWLPATARRGGDLRHRRHPGRPRLFGAALTLVLVVFIPLALITSTPLLFTLVRILFFALLFGLLFRHLRRIWSR</sequence>